<dbReference type="KEGG" id="hyl:LPB072_11865"/>
<dbReference type="Proteomes" id="UP000185657">
    <property type="component" value="Unassembled WGS sequence"/>
</dbReference>
<evidence type="ECO:0008006" key="5">
    <source>
        <dbReference type="Google" id="ProtNLM"/>
    </source>
</evidence>
<evidence type="ECO:0000313" key="4">
    <source>
        <dbReference type="Proteomes" id="UP000185680"/>
    </source>
</evidence>
<organism evidence="1 4">
    <name type="scientific">Hydrogenophaga crassostreae</name>
    <dbReference type="NCBI Taxonomy" id="1763535"/>
    <lineage>
        <taxon>Bacteria</taxon>
        <taxon>Pseudomonadati</taxon>
        <taxon>Pseudomonadota</taxon>
        <taxon>Betaproteobacteria</taxon>
        <taxon>Burkholderiales</taxon>
        <taxon>Comamonadaceae</taxon>
        <taxon>Hydrogenophaga</taxon>
    </lineage>
</organism>
<evidence type="ECO:0000313" key="1">
    <source>
        <dbReference type="EMBL" id="AOW13444.1"/>
    </source>
</evidence>
<name>A0A162P679_9BURK</name>
<protein>
    <recommendedName>
        <fullName evidence="5">Lysozyme inhibitor LprI N-terminal domain-containing protein</fullName>
    </recommendedName>
</protein>
<evidence type="ECO:0000313" key="2">
    <source>
        <dbReference type="EMBL" id="OAD41734.1"/>
    </source>
</evidence>
<dbReference type="STRING" id="1763535.LPB072_11865"/>
<proteinExistence type="predicted"/>
<dbReference type="AlphaFoldDB" id="A0A162P679"/>
<reference evidence="1 4" key="2">
    <citation type="submission" date="2016-10" db="EMBL/GenBank/DDBJ databases">
        <title>Hydorgenophaga sp. LPB0072 isolated from gastropod.</title>
        <authorList>
            <person name="Kim E."/>
            <person name="Yi H."/>
        </authorList>
    </citation>
    <scope>NUCLEOTIDE SEQUENCE [LARGE SCALE GENOMIC DNA]</scope>
    <source>
        <strain evidence="1 4">LPB0072</strain>
    </source>
</reference>
<gene>
    <name evidence="1" type="ORF">LPB072_11865</name>
    <name evidence="2" type="ORF">LPB72_10485</name>
</gene>
<sequence>MGVVASTLALTACAQLSSLTQSLDFFQSSAPPPKMLTLDIGREVGSLGFAFELDNKSDKDSDQVGSGYIVVLRDGKEVQALPHVFEMAPDRLDAQKWLEFSDFNGDGFLDFKAARLAPAEGQLPLDSVYQFDRKSSTFALVDDLSGVGEVSATTPGCVALKLQTADRASKQESLCFATASSKWVFSKPGSGRDQLARSQSAQQCDPLAPNLKACQLARIDVEGRLQTLMREYRSGKRKSLQMEKGKGYADAYAKNFDWDYLSWRRYRDARCAVQAREQALSVKDLPAATALCRYDWSRDQLRRYQEQVARLLDEK</sequence>
<reference evidence="2 3" key="1">
    <citation type="submission" date="2016-02" db="EMBL/GenBank/DDBJ databases">
        <title>Draft genome sequence of Hydrogenophaga sp. LPB0072.</title>
        <authorList>
            <person name="Shin S.-K."/>
            <person name="Yi H."/>
        </authorList>
    </citation>
    <scope>NUCLEOTIDE SEQUENCE [LARGE SCALE GENOMIC DNA]</scope>
    <source>
        <strain evidence="2 3">LPB0072</strain>
    </source>
</reference>
<dbReference type="EMBL" id="CP017476">
    <property type="protein sequence ID" value="AOW13444.1"/>
    <property type="molecule type" value="Genomic_DNA"/>
</dbReference>
<accession>A0A162P679</accession>
<dbReference type="Proteomes" id="UP000185680">
    <property type="component" value="Chromosome"/>
</dbReference>
<evidence type="ECO:0000313" key="3">
    <source>
        <dbReference type="Proteomes" id="UP000185657"/>
    </source>
</evidence>
<keyword evidence="3" id="KW-1185">Reference proteome</keyword>
<dbReference type="EMBL" id="LVWD01000013">
    <property type="protein sequence ID" value="OAD41734.1"/>
    <property type="molecule type" value="Genomic_DNA"/>
</dbReference>